<dbReference type="GO" id="GO:0000398">
    <property type="term" value="P:mRNA splicing, via spliceosome"/>
    <property type="evidence" value="ECO:0007669"/>
    <property type="project" value="InterPro"/>
</dbReference>
<evidence type="ECO:0000256" key="3">
    <source>
        <dbReference type="ARBA" id="ARBA00022553"/>
    </source>
</evidence>
<dbReference type="Pfam" id="PF11931">
    <property type="entry name" value="SF3a60_Prp9_C"/>
    <property type="match status" value="1"/>
</dbReference>
<evidence type="ECO:0000313" key="11">
    <source>
        <dbReference type="EMBL" id="ORE06547.1"/>
    </source>
</evidence>
<dbReference type="OrthoDB" id="2160351at2759"/>
<evidence type="ECO:0000259" key="10">
    <source>
        <dbReference type="PROSITE" id="PS50171"/>
    </source>
</evidence>
<evidence type="ECO:0000256" key="9">
    <source>
        <dbReference type="SAM" id="MobiDB-lite"/>
    </source>
</evidence>
<dbReference type="SMART" id="SM00355">
    <property type="entry name" value="ZnF_C2H2"/>
    <property type="match status" value="2"/>
</dbReference>
<comment type="subcellular location">
    <subcellularLocation>
        <location evidence="1">Nucleus</location>
    </subcellularLocation>
</comment>
<reference evidence="11" key="1">
    <citation type="journal article" date="2016" name="Proc. Natl. Acad. Sci. U.S.A.">
        <title>Lipid metabolic changes in an early divergent fungus govern the establishment of a mutualistic symbiosis with endobacteria.</title>
        <authorList>
            <person name="Lastovetsky O.A."/>
            <person name="Gaspar M.L."/>
            <person name="Mondo S.J."/>
            <person name="LaButti K.M."/>
            <person name="Sandor L."/>
            <person name="Grigoriev I.V."/>
            <person name="Henry S.A."/>
            <person name="Pawlowska T.E."/>
        </authorList>
    </citation>
    <scope>NUCLEOTIDE SEQUENCE [LARGE SCALE GENOMIC DNA]</scope>
    <source>
        <strain evidence="11">ATCC 52814</strain>
    </source>
</reference>
<dbReference type="InterPro" id="IPR024598">
    <property type="entry name" value="SF3a60/Prp9_C"/>
</dbReference>
<evidence type="ECO:0000256" key="8">
    <source>
        <dbReference type="SAM" id="Coils"/>
    </source>
</evidence>
<dbReference type="EMBL" id="KV921921">
    <property type="protein sequence ID" value="ORE06547.1"/>
    <property type="molecule type" value="Genomic_DNA"/>
</dbReference>
<sequence length="481" mass="57414">MENILEKQRSAHEEIERLEQAIVDTYMEDAKTHRERLYNEHLVDKYLTRIAEKSQYLLELYQDKDGQRLEEMRALSGPNEFSEFYERLKDIKDHHRKFPNEPAEPLETDFIQSNQEKEEEDYEELEKLFSGEENLGRYLDLNTLHILYINLKGVKKLDYLQYLDEFDDFATIYPKSIKSNEEYKQYLNQIYDYLRGFFRRARPLYDLNKLDNTAKEEFEKKWEAHELEGWKDVIANTDQSLFCAACQKQFTKSSVYDAHLTGKKHIKAQKKLEEDQSTQKPNGNGHHPMNGDKRKTTALKEFLIKKYAEELNNFREETKANVERKQALTDRERALEQEQEQIELIEEDSDDEDNERIYNPLKLPLGWDGKPIPYWLYKLHGLGVEYPCEICGNYVYMGRKAFDKHFQEWRHAHGMRCLGIPNTRQFHEITKIADAYALYEKQKREGITEEARAETIEEFEDNEGNVYNKKTYEDLKRQGIL</sequence>
<dbReference type="PANTHER" id="PTHR12786">
    <property type="entry name" value="SPLICING FACTOR SF3A-RELATED"/>
    <property type="match status" value="1"/>
</dbReference>
<dbReference type="AlphaFoldDB" id="A0A1X0R3D1"/>
<evidence type="ECO:0000256" key="5">
    <source>
        <dbReference type="ARBA" id="ARBA00022771"/>
    </source>
</evidence>
<evidence type="ECO:0000256" key="4">
    <source>
        <dbReference type="ARBA" id="ARBA00022723"/>
    </source>
</evidence>
<gene>
    <name evidence="11" type="ORF">BCV72DRAFT_207213</name>
</gene>
<organism evidence="11">
    <name type="scientific">Rhizopus microsporus var. microsporus</name>
    <dbReference type="NCBI Taxonomy" id="86635"/>
    <lineage>
        <taxon>Eukaryota</taxon>
        <taxon>Fungi</taxon>
        <taxon>Fungi incertae sedis</taxon>
        <taxon>Mucoromycota</taxon>
        <taxon>Mucoromycotina</taxon>
        <taxon>Mucoromycetes</taxon>
        <taxon>Mucorales</taxon>
        <taxon>Mucorineae</taxon>
        <taxon>Rhizopodaceae</taxon>
        <taxon>Rhizopus</taxon>
    </lineage>
</organism>
<dbReference type="PROSITE" id="PS50171">
    <property type="entry name" value="ZF_MATRIN"/>
    <property type="match status" value="1"/>
</dbReference>
<feature type="coiled-coil region" evidence="8">
    <location>
        <begin position="308"/>
        <end position="355"/>
    </location>
</feature>
<comment type="similarity">
    <text evidence="2">Belongs to the SF3A3 family.</text>
</comment>
<dbReference type="InterPro" id="IPR036236">
    <property type="entry name" value="Znf_C2H2_sf"/>
</dbReference>
<dbReference type="InterPro" id="IPR031774">
    <property type="entry name" value="SF3A3_dom"/>
</dbReference>
<name>A0A1X0R3D1_RHIZD</name>
<dbReference type="GO" id="GO:0005681">
    <property type="term" value="C:spliceosomal complex"/>
    <property type="evidence" value="ECO:0007669"/>
    <property type="project" value="InterPro"/>
</dbReference>
<evidence type="ECO:0000256" key="2">
    <source>
        <dbReference type="ARBA" id="ARBA00008776"/>
    </source>
</evidence>
<dbReference type="InterPro" id="IPR003604">
    <property type="entry name" value="Matrin/U1-like-C_Znf_C2H2"/>
</dbReference>
<dbReference type="SMART" id="SM00451">
    <property type="entry name" value="ZnF_U1"/>
    <property type="match status" value="1"/>
</dbReference>
<protein>
    <recommendedName>
        <fullName evidence="10">Matrin-type domain-containing protein</fullName>
    </recommendedName>
</protein>
<keyword evidence="4" id="KW-0479">Metal-binding</keyword>
<feature type="domain" description="Matrin-type" evidence="10">
    <location>
        <begin position="386"/>
        <end position="417"/>
    </location>
</feature>
<evidence type="ECO:0000256" key="1">
    <source>
        <dbReference type="ARBA" id="ARBA00004123"/>
    </source>
</evidence>
<feature type="coiled-coil region" evidence="8">
    <location>
        <begin position="108"/>
        <end position="135"/>
    </location>
</feature>
<dbReference type="PROSITE" id="PS00028">
    <property type="entry name" value="ZINC_FINGER_C2H2_1"/>
    <property type="match status" value="1"/>
</dbReference>
<keyword evidence="6" id="KW-0862">Zinc</keyword>
<dbReference type="SUPFAM" id="SSF57667">
    <property type="entry name" value="beta-beta-alpha zinc fingers"/>
    <property type="match status" value="1"/>
</dbReference>
<evidence type="ECO:0000256" key="7">
    <source>
        <dbReference type="ARBA" id="ARBA00023242"/>
    </source>
</evidence>
<dbReference type="Proteomes" id="UP000242414">
    <property type="component" value="Unassembled WGS sequence"/>
</dbReference>
<dbReference type="GO" id="GO:0003723">
    <property type="term" value="F:RNA binding"/>
    <property type="evidence" value="ECO:0007669"/>
    <property type="project" value="InterPro"/>
</dbReference>
<dbReference type="VEuPathDB" id="FungiDB:BCV72DRAFT_207213"/>
<dbReference type="GO" id="GO:0008270">
    <property type="term" value="F:zinc ion binding"/>
    <property type="evidence" value="ECO:0007669"/>
    <property type="project" value="UniProtKB-KW"/>
</dbReference>
<dbReference type="Gene3D" id="3.30.160.60">
    <property type="entry name" value="Classic Zinc Finger"/>
    <property type="match status" value="1"/>
</dbReference>
<dbReference type="Pfam" id="PF12874">
    <property type="entry name" value="zf-met"/>
    <property type="match status" value="1"/>
</dbReference>
<keyword evidence="5" id="KW-0863">Zinc-finger</keyword>
<dbReference type="PANTHER" id="PTHR12786:SF2">
    <property type="entry name" value="SPLICING FACTOR 3A SUBUNIT 3"/>
    <property type="match status" value="1"/>
</dbReference>
<evidence type="ECO:0000256" key="6">
    <source>
        <dbReference type="ARBA" id="ARBA00022833"/>
    </source>
</evidence>
<keyword evidence="7" id="KW-0539">Nucleus</keyword>
<keyword evidence="3" id="KW-0597">Phosphoprotein</keyword>
<dbReference type="InterPro" id="IPR051421">
    <property type="entry name" value="RNA_Proc_DNA_Dmg_Regulator"/>
</dbReference>
<dbReference type="InterPro" id="IPR013087">
    <property type="entry name" value="Znf_C2H2_type"/>
</dbReference>
<accession>A0A1X0R3D1</accession>
<dbReference type="Pfam" id="PF16837">
    <property type="entry name" value="SF3A3"/>
    <property type="match status" value="1"/>
</dbReference>
<dbReference type="InterPro" id="IPR000690">
    <property type="entry name" value="Matrin/U1-C_Znf_C2H2"/>
</dbReference>
<proteinExistence type="inferred from homology"/>
<dbReference type="InterPro" id="IPR021966">
    <property type="entry name" value="SF3a60_bindingd"/>
</dbReference>
<dbReference type="Pfam" id="PF12108">
    <property type="entry name" value="SF3a60_bindingd"/>
    <property type="match status" value="1"/>
</dbReference>
<feature type="region of interest" description="Disordered" evidence="9">
    <location>
        <begin position="267"/>
        <end position="293"/>
    </location>
</feature>
<keyword evidence="8" id="KW-0175">Coiled coil</keyword>